<protein>
    <submittedName>
        <fullName evidence="6">GNAT family N-acetyltransferase</fullName>
    </submittedName>
</protein>
<evidence type="ECO:0000313" key="6">
    <source>
        <dbReference type="EMBL" id="MBC9205696.1"/>
    </source>
</evidence>
<dbReference type="PANTHER" id="PTHR43334:SF1">
    <property type="entry name" value="3-HYDROXYPROPIONATE--COA LIGASE [ADP-FORMING]"/>
    <property type="match status" value="1"/>
</dbReference>
<evidence type="ECO:0000256" key="3">
    <source>
        <dbReference type="ARBA" id="ARBA00022741"/>
    </source>
</evidence>
<dbReference type="SUPFAM" id="SSF56059">
    <property type="entry name" value="Glutathione synthetase ATP-binding domain-like"/>
    <property type="match status" value="1"/>
</dbReference>
<feature type="domain" description="N-acetyltransferase" evidence="5">
    <location>
        <begin position="724"/>
        <end position="880"/>
    </location>
</feature>
<dbReference type="InterPro" id="IPR000182">
    <property type="entry name" value="GNAT_dom"/>
</dbReference>
<evidence type="ECO:0000313" key="7">
    <source>
        <dbReference type="Proteomes" id="UP000626026"/>
    </source>
</evidence>
<keyword evidence="2" id="KW-0436">Ligase</keyword>
<comment type="caution">
    <text evidence="6">The sequence shown here is derived from an EMBL/GenBank/DDBJ whole genome shotgun (WGS) entry which is preliminary data.</text>
</comment>
<dbReference type="InterPro" id="IPR016102">
    <property type="entry name" value="Succinyl-CoA_synth-like"/>
</dbReference>
<evidence type="ECO:0000256" key="1">
    <source>
        <dbReference type="ARBA" id="ARBA00022532"/>
    </source>
</evidence>
<dbReference type="InterPro" id="IPR003781">
    <property type="entry name" value="CoA-bd"/>
</dbReference>
<dbReference type="Gene3D" id="3.30.1490.20">
    <property type="entry name" value="ATP-grasp fold, A domain"/>
    <property type="match status" value="1"/>
</dbReference>
<evidence type="ECO:0000256" key="4">
    <source>
        <dbReference type="ARBA" id="ARBA00022840"/>
    </source>
</evidence>
<dbReference type="PROSITE" id="PS51186">
    <property type="entry name" value="GNAT"/>
    <property type="match status" value="1"/>
</dbReference>
<gene>
    <name evidence="6" type="ORF">IBL26_02530</name>
</gene>
<dbReference type="InterPro" id="IPR032875">
    <property type="entry name" value="Succ_CoA_lig_flav_dom"/>
</dbReference>
<evidence type="ECO:0000256" key="2">
    <source>
        <dbReference type="ARBA" id="ARBA00022598"/>
    </source>
</evidence>
<dbReference type="Gene3D" id="3.30.470.20">
    <property type="entry name" value="ATP-grasp fold, B domain"/>
    <property type="match status" value="1"/>
</dbReference>
<proteinExistence type="predicted"/>
<dbReference type="Pfam" id="PF13607">
    <property type="entry name" value="Succ_CoA_lig"/>
    <property type="match status" value="1"/>
</dbReference>
<dbReference type="Gene3D" id="3.40.630.30">
    <property type="match status" value="1"/>
</dbReference>
<keyword evidence="7" id="KW-1185">Reference proteome</keyword>
<dbReference type="InterPro" id="IPR016181">
    <property type="entry name" value="Acyl_CoA_acyltransferase"/>
</dbReference>
<dbReference type="Gene3D" id="3.40.50.261">
    <property type="entry name" value="Succinyl-CoA synthetase domains"/>
    <property type="match status" value="2"/>
</dbReference>
<dbReference type="EMBL" id="JACTVA010000003">
    <property type="protein sequence ID" value="MBC9205696.1"/>
    <property type="molecule type" value="Genomic_DNA"/>
</dbReference>
<dbReference type="Pfam" id="PF00583">
    <property type="entry name" value="Acetyltransf_1"/>
    <property type="match status" value="1"/>
</dbReference>
<dbReference type="SUPFAM" id="SSF55729">
    <property type="entry name" value="Acyl-CoA N-acyltransferases (Nat)"/>
    <property type="match status" value="1"/>
</dbReference>
<dbReference type="SUPFAM" id="SSF52210">
    <property type="entry name" value="Succinyl-CoA synthetase domains"/>
    <property type="match status" value="2"/>
</dbReference>
<dbReference type="PANTHER" id="PTHR43334">
    <property type="entry name" value="ACETATE--COA LIGASE [ADP-FORMING]"/>
    <property type="match status" value="1"/>
</dbReference>
<dbReference type="Proteomes" id="UP000626026">
    <property type="component" value="Unassembled WGS sequence"/>
</dbReference>
<sequence length="880" mass="92922">MTLPVPISRLTHGFRDTALFKPRSVVLLADASLPEAQILAANLGGGGFHGTLHAVGIVAPGLSSALSVADLPETPDLAVLCLPSAAQEAAMLALAARGCFAVVVPVAAPEIAALSARTGVQAFGAHSFGLCLPAIGLNASLSHLHPKPGRLALLCQSAAIARAVIDWAAGENLGFSHIVGIGTNQGLGFAMALDWLARDAAAGAVLLDVRRIKNRRMFISAARATARTRPVVALRPGGRQGDASGITDAVMEAALRRAGVLRVDSYEDLLAAAETLARVRAARRVGPDAVAGDRIAIVANGQGPALLAADAVIRGGGRLARWGDAAATTLSLALPDATSGNPVLLPPGQSHRLAEAAALLAAMPEVDAVVALHAPVAGDGSVAAAAMTAAAKATRGAPVLLAWMGQAGAAWRALAEAGIAVFASPEAAVKGALHLAMDHRNRAAAAELPPHDVLRLTPDRAAVRRILDTARAELRFSLNEDEALAILAAYGQPVVRGERVADAVGAAEAAARLGFPVVLKLSSPDLPRKTEVGGVALGLEDAAAVEHAAHSMLARVRQERPAARLDGFLVQHQAGRGWPRAHELRLRLGDDPMFGPWISYGRGGTTSDFEPDVAFDLPPLNRTLALAQIRRTRGARLLEGFRDLAAVELDRVVDALVRLSQIAVDFSEIEDLIINPLLARGGEVVALDASVRLRRDVPPGAALAIPPYPAELVHVWQAKDGRELLIRPIRPEDAEAHAEAFRQLTPEDIRWRFFNQLRSLPPEQIARMTQIDYDREMCFVAVERQAEGRGRTVGTARLIRAPGSDTGEFAVVTLPGWKGQGLASHLMRRLIEWARAQGLRVVAGQVLADNRPMLRFVQSLGFTLKRSAEDEDVMEARMEL</sequence>
<keyword evidence="1" id="KW-0816">Tricarboxylic acid cycle</keyword>
<name>A0ABR7RHA5_9PROT</name>
<dbReference type="Pfam" id="PF13549">
    <property type="entry name" value="ATP-grasp_5"/>
    <property type="match status" value="1"/>
</dbReference>
<dbReference type="SMART" id="SM00881">
    <property type="entry name" value="CoA_binding"/>
    <property type="match status" value="1"/>
</dbReference>
<dbReference type="CDD" id="cd04301">
    <property type="entry name" value="NAT_SF"/>
    <property type="match status" value="1"/>
</dbReference>
<keyword evidence="4" id="KW-0067">ATP-binding</keyword>
<reference evidence="6 7" key="1">
    <citation type="journal article" date="2013" name="Int. J. Syst. Evol. Microbiol.">
        <title>Roseomonas aerophila sp. nov., isolated from air.</title>
        <authorList>
            <person name="Kim S.J."/>
            <person name="Weon H.Y."/>
            <person name="Ahn J.H."/>
            <person name="Hong S.B."/>
            <person name="Seok S.J."/>
            <person name="Whang K.S."/>
            <person name="Kwon S.W."/>
        </authorList>
    </citation>
    <scope>NUCLEOTIDE SEQUENCE [LARGE SCALE GENOMIC DNA]</scope>
    <source>
        <strain evidence="6 7">NBRC 108923</strain>
    </source>
</reference>
<dbReference type="RefSeq" id="WP_187782878.1">
    <property type="nucleotide sequence ID" value="NZ_JACTVA010000003.1"/>
</dbReference>
<dbReference type="InterPro" id="IPR051538">
    <property type="entry name" value="Acyl-CoA_Synth/Transferase"/>
</dbReference>
<dbReference type="InterPro" id="IPR013815">
    <property type="entry name" value="ATP_grasp_subdomain_1"/>
</dbReference>
<dbReference type="Gene3D" id="3.40.50.720">
    <property type="entry name" value="NAD(P)-binding Rossmann-like Domain"/>
    <property type="match status" value="1"/>
</dbReference>
<keyword evidence="3" id="KW-0547">Nucleotide-binding</keyword>
<accession>A0ABR7RHA5</accession>
<organism evidence="6 7">
    <name type="scientific">Teichococcus aerophilus</name>
    <dbReference type="NCBI Taxonomy" id="1224513"/>
    <lineage>
        <taxon>Bacteria</taxon>
        <taxon>Pseudomonadati</taxon>
        <taxon>Pseudomonadota</taxon>
        <taxon>Alphaproteobacteria</taxon>
        <taxon>Acetobacterales</taxon>
        <taxon>Roseomonadaceae</taxon>
        <taxon>Roseomonas</taxon>
    </lineage>
</organism>
<evidence type="ECO:0000259" key="5">
    <source>
        <dbReference type="PROSITE" id="PS51186"/>
    </source>
</evidence>